<feature type="region of interest" description="Disordered" evidence="1">
    <location>
        <begin position="598"/>
        <end position="623"/>
    </location>
</feature>
<feature type="compositionally biased region" description="Polar residues" evidence="1">
    <location>
        <begin position="1"/>
        <end position="11"/>
    </location>
</feature>
<dbReference type="InterPro" id="IPR050951">
    <property type="entry name" value="Retrovirus_Pol_polyprotein"/>
</dbReference>
<evidence type="ECO:0000259" key="2">
    <source>
        <dbReference type="Pfam" id="PF17921"/>
    </source>
</evidence>
<protein>
    <recommendedName>
        <fullName evidence="2">Integrase zinc-binding domain-containing protein</fullName>
    </recommendedName>
</protein>
<feature type="region of interest" description="Disordered" evidence="1">
    <location>
        <begin position="1212"/>
        <end position="1361"/>
    </location>
</feature>
<dbReference type="OrthoDB" id="1637540at2759"/>
<dbReference type="CDD" id="cd00303">
    <property type="entry name" value="retropepsin_like"/>
    <property type="match status" value="1"/>
</dbReference>
<proteinExistence type="predicted"/>
<dbReference type="GO" id="GO:0004190">
    <property type="term" value="F:aspartic-type endopeptidase activity"/>
    <property type="evidence" value="ECO:0007669"/>
    <property type="project" value="InterPro"/>
</dbReference>
<dbReference type="Gene3D" id="1.10.340.70">
    <property type="match status" value="1"/>
</dbReference>
<feature type="region of interest" description="Disordered" evidence="1">
    <location>
        <begin position="1163"/>
        <end position="1196"/>
    </location>
</feature>
<evidence type="ECO:0000256" key="1">
    <source>
        <dbReference type="SAM" id="MobiDB-lite"/>
    </source>
</evidence>
<reference evidence="3 4" key="1">
    <citation type="submission" date="2020-04" db="EMBL/GenBank/DDBJ databases">
        <title>Perkinsus olseni comparative genomics.</title>
        <authorList>
            <person name="Bogema D.R."/>
        </authorList>
    </citation>
    <scope>NUCLEOTIDE SEQUENCE [LARGE SCALE GENOMIC DNA]</scope>
    <source>
        <strain evidence="3">00978-12</strain>
    </source>
</reference>
<dbReference type="Proteomes" id="UP000541610">
    <property type="component" value="Unassembled WGS sequence"/>
</dbReference>
<dbReference type="FunFam" id="1.10.340.70:FF:000001">
    <property type="entry name" value="Retrovirus-related Pol polyprotein from transposon gypsy-like Protein"/>
    <property type="match status" value="1"/>
</dbReference>
<sequence>MSSILQDSTTGVDGEESDFLSPTSRDGNADNGTTTATILREPRVNMADGDNDNQQAGAVSVQLSSRMPHPFDGTTDFRSWLRRYEAAADAAQWSERSRASRLGMYLEEDFFDSWEELASKTNWKDDKVLMLSLFAKRSPDEALRAFNSLAWDGHQRFVVFAARLGRYLKEYNRSLPEGQRMSAESMGRQIFDRCVAVAPEGAQQELRKQQDHSIRAICSIVDDYNPGTATKDGRMISRPPVTAESQPLAAEISKALQSVLAPMMENLAGITQRLNSQQRFGKGNGGKGRGRGGCGNCGGAHSALACPNKAFDSGCFKCGQTGHLALERSPLREPPAGSVIAGRPEAINSSLTSAPTYIDLFGRHSPQVWVMVSSPLSVDRSALLCGVIDTGSDLSLIPQQALSPSMLSLILGVLDLDVCFYVLPPGREPSSRSGPTKDEVVPGPVFPVCMIVIDSLSVDMLLGMDFLRHFGMGLMAGMDTVRLSVPQEFRKRMSEPNILDWLVNSADPVVMTPSIFVGEGPEDVGSLRPEHGSVLDVVAPANAATPSISPSAEPVIDSGRYWLPSLQVPVPKMVSKEVQVEDRWCEAAAEGPVAPVIKDATGDLGDDAKSVTSAASRKERSDRALQQIRSEHVPEYAKVLRASMVVPPITGPTLLSSIIPDKGLSPPEEWPGEGVDVDELDGDDLAAALEFAVPDFQTDGVELPQFPDDAKYGRYKALCLEFSDLFSKRPGRCDHMQHEIHLKKEKPIAEKVRRVPHKWRGDVEEMVSDMLAADVIELSPVTLKKEGVPDVEMLSAEQLGCGTEQGRLIEPRRLSAMLENGESGGSVRLTSPIVCILSVAPRWTKEELRNVQQADPTLSLVFERRLDPAPLARNELIGPELMPYKKIWGQLDVVDGVLVRLVRPLPDDKPRLVPVVPQAIRSEVLLQFHDDDGHFGKERVGQKLTSLCYWPGMLTAVADYICECRRCKEAKKKVVPPMDLVTIPDTVDLYVSYAGARQKYFYDKKAKSRVFFVGQKVQLKRFPSSRGRRDKLLSGWEDGWFVKRIMPGRVVKAVEVMHEDTGHTKVISVDLLHIDPLQPPHPPPHMGIVRHPPPPLEDPHLSDFPLLYEGPVNDDVVPGNNIDVPPVPDEAGNAEVQQQDGHEEVPAQAQDLVEYDVWELLPPEDRDVVEDPVVPNPEGEQRDEDVEPEDVEPLVRRPEVVDDVPVENVPILPLNDVPAPPLNDAPVLPGSPVTPASADDGMVRGLVSPRAETPVDDPESPPDLLTPMVSSPERSPGFGSAREESSPPQSSVRSEESRADGVQDVVDQVDDAPLVDAGNQQEEAGGIRRDDASVGWRSTRVRRPPPTPFDPSQTGGAASPVVEARFGDLFGLLE</sequence>
<comment type="caution">
    <text evidence="3">The sequence shown here is derived from an EMBL/GenBank/DDBJ whole genome shotgun (WGS) entry which is preliminary data.</text>
</comment>
<feature type="compositionally biased region" description="Acidic residues" evidence="1">
    <location>
        <begin position="1181"/>
        <end position="1192"/>
    </location>
</feature>
<name>A0A7J6PJW6_PEROL</name>
<dbReference type="InterPro" id="IPR041588">
    <property type="entry name" value="Integrase_H2C2"/>
</dbReference>
<feature type="compositionally biased region" description="Polar residues" evidence="1">
    <location>
        <begin position="20"/>
        <end position="37"/>
    </location>
</feature>
<dbReference type="GO" id="GO:0006508">
    <property type="term" value="P:proteolysis"/>
    <property type="evidence" value="ECO:0007669"/>
    <property type="project" value="InterPro"/>
</dbReference>
<feature type="domain" description="Integrase zinc-binding" evidence="2">
    <location>
        <begin position="916"/>
        <end position="972"/>
    </location>
</feature>
<dbReference type="Gene3D" id="4.10.60.10">
    <property type="entry name" value="Zinc finger, CCHC-type"/>
    <property type="match status" value="1"/>
</dbReference>
<evidence type="ECO:0000313" key="3">
    <source>
        <dbReference type="EMBL" id="KAF4696428.1"/>
    </source>
</evidence>
<dbReference type="PROSITE" id="PS00141">
    <property type="entry name" value="ASP_PROTEASE"/>
    <property type="match status" value="1"/>
</dbReference>
<dbReference type="Pfam" id="PF17921">
    <property type="entry name" value="Integrase_H2C2"/>
    <property type="match status" value="1"/>
</dbReference>
<dbReference type="EMBL" id="JABANP010000011">
    <property type="protein sequence ID" value="KAF4696428.1"/>
    <property type="molecule type" value="Genomic_DNA"/>
</dbReference>
<evidence type="ECO:0000313" key="4">
    <source>
        <dbReference type="Proteomes" id="UP000541610"/>
    </source>
</evidence>
<accession>A0A7J6PJW6</accession>
<feature type="region of interest" description="Disordered" evidence="1">
    <location>
        <begin position="1121"/>
        <end position="1144"/>
    </location>
</feature>
<feature type="region of interest" description="Disordered" evidence="1">
    <location>
        <begin position="1"/>
        <end position="54"/>
    </location>
</feature>
<dbReference type="PANTHER" id="PTHR37984">
    <property type="entry name" value="PROTEIN CBG26694"/>
    <property type="match status" value="1"/>
</dbReference>
<dbReference type="PANTHER" id="PTHR37984:SF5">
    <property type="entry name" value="PROTEIN NYNRIN-LIKE"/>
    <property type="match status" value="1"/>
</dbReference>
<gene>
    <name evidence="3" type="ORF">FOZ60_000885</name>
</gene>
<dbReference type="InterPro" id="IPR001969">
    <property type="entry name" value="Aspartic_peptidase_AS"/>
</dbReference>
<organism evidence="3 4">
    <name type="scientific">Perkinsus olseni</name>
    <name type="common">Perkinsus atlanticus</name>
    <dbReference type="NCBI Taxonomy" id="32597"/>
    <lineage>
        <taxon>Eukaryota</taxon>
        <taxon>Sar</taxon>
        <taxon>Alveolata</taxon>
        <taxon>Perkinsozoa</taxon>
        <taxon>Perkinsea</taxon>
        <taxon>Perkinsida</taxon>
        <taxon>Perkinsidae</taxon>
        <taxon>Perkinsus</taxon>
    </lineage>
</organism>